<evidence type="ECO:0000313" key="2">
    <source>
        <dbReference type="Proteomes" id="UP000002630"/>
    </source>
</evidence>
<evidence type="ECO:0000313" key="1">
    <source>
        <dbReference type="EMBL" id="CBN76741.1"/>
    </source>
</evidence>
<dbReference type="EMBL" id="FN649726">
    <property type="protein sequence ID" value="CBN76741.1"/>
    <property type="molecule type" value="Genomic_DNA"/>
</dbReference>
<dbReference type="Proteomes" id="UP000002630">
    <property type="component" value="Linkage Group LG01"/>
</dbReference>
<dbReference type="InterPro" id="IPR008551">
    <property type="entry name" value="TANGO2"/>
</dbReference>
<dbReference type="OrthoDB" id="191601at2759"/>
<organism evidence="1 2">
    <name type="scientific">Ectocarpus siliculosus</name>
    <name type="common">Brown alga</name>
    <name type="synonym">Conferva siliculosa</name>
    <dbReference type="NCBI Taxonomy" id="2880"/>
    <lineage>
        <taxon>Eukaryota</taxon>
        <taxon>Sar</taxon>
        <taxon>Stramenopiles</taxon>
        <taxon>Ochrophyta</taxon>
        <taxon>PX clade</taxon>
        <taxon>Phaeophyceae</taxon>
        <taxon>Ectocarpales</taxon>
        <taxon>Ectocarpaceae</taxon>
        <taxon>Ectocarpus</taxon>
    </lineage>
</organism>
<protein>
    <submittedName>
        <fullName evidence="1">Uncharacterized protein</fullName>
    </submittedName>
</protein>
<dbReference type="InParanoid" id="D8LBN2"/>
<proteinExistence type="predicted"/>
<accession>D8LBN2</accession>
<dbReference type="Pfam" id="PF05742">
    <property type="entry name" value="TANGO2"/>
    <property type="match status" value="1"/>
</dbReference>
<dbReference type="AlphaFoldDB" id="D8LBN2"/>
<gene>
    <name evidence="1" type="ORF">Esi_0000_0553</name>
</gene>
<dbReference type="EMBL" id="FN647682">
    <property type="protein sequence ID" value="CBN76741.1"/>
    <property type="molecule type" value="Genomic_DNA"/>
</dbReference>
<keyword evidence="2" id="KW-1185">Reference proteome</keyword>
<name>D8LBN2_ECTSI</name>
<reference evidence="1 2" key="1">
    <citation type="journal article" date="2010" name="Nature">
        <title>The Ectocarpus genome and the independent evolution of multicellularity in brown algae.</title>
        <authorList>
            <person name="Cock J.M."/>
            <person name="Sterck L."/>
            <person name="Rouze P."/>
            <person name="Scornet D."/>
            <person name="Allen A.E."/>
            <person name="Amoutzias G."/>
            <person name="Anthouard V."/>
            <person name="Artiguenave F."/>
            <person name="Aury J.M."/>
            <person name="Badger J.H."/>
            <person name="Beszteri B."/>
            <person name="Billiau K."/>
            <person name="Bonnet E."/>
            <person name="Bothwell J.H."/>
            <person name="Bowler C."/>
            <person name="Boyen C."/>
            <person name="Brownlee C."/>
            <person name="Carrano C.J."/>
            <person name="Charrier B."/>
            <person name="Cho G.Y."/>
            <person name="Coelho S.M."/>
            <person name="Collen J."/>
            <person name="Corre E."/>
            <person name="Da Silva C."/>
            <person name="Delage L."/>
            <person name="Delaroque N."/>
            <person name="Dittami S.M."/>
            <person name="Doulbeau S."/>
            <person name="Elias M."/>
            <person name="Farnham G."/>
            <person name="Gachon C.M."/>
            <person name="Gschloessl B."/>
            <person name="Heesch S."/>
            <person name="Jabbari K."/>
            <person name="Jubin C."/>
            <person name="Kawai H."/>
            <person name="Kimura K."/>
            <person name="Kloareg B."/>
            <person name="Kupper F.C."/>
            <person name="Lang D."/>
            <person name="Le Bail A."/>
            <person name="Leblanc C."/>
            <person name="Lerouge P."/>
            <person name="Lohr M."/>
            <person name="Lopez P.J."/>
            <person name="Martens C."/>
            <person name="Maumus F."/>
            <person name="Michel G."/>
            <person name="Miranda-Saavedra D."/>
            <person name="Morales J."/>
            <person name="Moreau H."/>
            <person name="Motomura T."/>
            <person name="Nagasato C."/>
            <person name="Napoli C.A."/>
            <person name="Nelson D.R."/>
            <person name="Nyvall-Collen P."/>
            <person name="Peters A.F."/>
            <person name="Pommier C."/>
            <person name="Potin P."/>
            <person name="Poulain J."/>
            <person name="Quesneville H."/>
            <person name="Read B."/>
            <person name="Rensing S.A."/>
            <person name="Ritter A."/>
            <person name="Rousvoal S."/>
            <person name="Samanta M."/>
            <person name="Samson G."/>
            <person name="Schroeder D.C."/>
            <person name="Segurens B."/>
            <person name="Strittmatter M."/>
            <person name="Tonon T."/>
            <person name="Tregear J.W."/>
            <person name="Valentin K."/>
            <person name="von Dassow P."/>
            <person name="Yamagishi T."/>
            <person name="Van de Peer Y."/>
            <person name="Wincker P."/>
        </authorList>
    </citation>
    <scope>NUCLEOTIDE SEQUENCE [LARGE SCALE GENOMIC DNA]</scope>
    <source>
        <strain evidence="2">Ec32 / CCAP1310/4</strain>
    </source>
</reference>
<sequence>MDVLADETPVLAGDPCQNVCIPPTVWVPKLKLPWAKSPSRPLMYGTRSSTVVLVDAAGRTRVVERNLGSVVGGAGEEGKRSGKKGTVAATAAAAASAAGAKVTMHGGG</sequence>